<keyword evidence="3" id="KW-1185">Reference proteome</keyword>
<dbReference type="InterPro" id="IPR016161">
    <property type="entry name" value="Ald_DH/histidinol_DH"/>
</dbReference>
<evidence type="ECO:0000256" key="1">
    <source>
        <dbReference type="SAM" id="MobiDB-lite"/>
    </source>
</evidence>
<dbReference type="SUPFAM" id="SSF53720">
    <property type="entry name" value="ALDH-like"/>
    <property type="match status" value="1"/>
</dbReference>
<evidence type="ECO:0000313" key="3">
    <source>
        <dbReference type="Proteomes" id="UP000540423"/>
    </source>
</evidence>
<comment type="caution">
    <text evidence="2">The sequence shown here is derived from an EMBL/GenBank/DDBJ whole genome shotgun (WGS) entry which is preliminary data.</text>
</comment>
<accession>A0A7X0LNY2</accession>
<feature type="region of interest" description="Disordered" evidence="1">
    <location>
        <begin position="1"/>
        <end position="36"/>
    </location>
</feature>
<dbReference type="AlphaFoldDB" id="A0A7X0LNY2"/>
<evidence type="ECO:0000313" key="2">
    <source>
        <dbReference type="EMBL" id="MBB6434356.1"/>
    </source>
</evidence>
<sequence>MTGRVNAPSTGADFHLPFGGTKSSRHGPREQGRGALDFRTSTRTYALHRATVSAT</sequence>
<dbReference type="EMBL" id="JACHEM010000002">
    <property type="protein sequence ID" value="MBB6434356.1"/>
    <property type="molecule type" value="Genomic_DNA"/>
</dbReference>
<organism evidence="2 3">
    <name type="scientific">Streptomyces candidus</name>
    <dbReference type="NCBI Taxonomy" id="67283"/>
    <lineage>
        <taxon>Bacteria</taxon>
        <taxon>Bacillati</taxon>
        <taxon>Actinomycetota</taxon>
        <taxon>Actinomycetes</taxon>
        <taxon>Kitasatosporales</taxon>
        <taxon>Streptomycetaceae</taxon>
        <taxon>Streptomyces</taxon>
    </lineage>
</organism>
<proteinExistence type="predicted"/>
<dbReference type="Proteomes" id="UP000540423">
    <property type="component" value="Unassembled WGS sequence"/>
</dbReference>
<dbReference type="GO" id="GO:0016491">
    <property type="term" value="F:oxidoreductase activity"/>
    <property type="evidence" value="ECO:0007669"/>
    <property type="project" value="InterPro"/>
</dbReference>
<protein>
    <submittedName>
        <fullName evidence="2">Acyl-CoA reductase-like NAD-dependent aldehyde dehydrogenase</fullName>
    </submittedName>
</protein>
<gene>
    <name evidence="2" type="ORF">HNQ79_000804</name>
</gene>
<name>A0A7X0LNY2_9ACTN</name>
<dbReference type="RefSeq" id="WP_185026927.1">
    <property type="nucleotide sequence ID" value="NZ_BNBN01000002.1"/>
</dbReference>
<reference evidence="2 3" key="1">
    <citation type="submission" date="2020-08" db="EMBL/GenBank/DDBJ databases">
        <title>Genomic Encyclopedia of Type Strains, Phase IV (KMG-IV): sequencing the most valuable type-strain genomes for metagenomic binning, comparative biology and taxonomic classification.</title>
        <authorList>
            <person name="Goeker M."/>
        </authorList>
    </citation>
    <scope>NUCLEOTIDE SEQUENCE [LARGE SCALE GENOMIC DNA]</scope>
    <source>
        <strain evidence="2 3">DSM 40141</strain>
    </source>
</reference>